<sequence>MSYTGEVEPLDGALLVVTADHLAVRNLFAQAVGGLVGVDGKVHGRDPLADGRLESRLSLLRWRRGRRLEARSGAGDSWTLERRSTGSRSASQDSCRHREWESIWRDRFSTSSVIWVTTWIFSSPSSWLLMRALCSWICRRFL</sequence>
<accession>A0A3P9HU13</accession>
<proteinExistence type="predicted"/>
<protein>
    <submittedName>
        <fullName evidence="1">Uncharacterized protein</fullName>
    </submittedName>
</protein>
<evidence type="ECO:0000313" key="1">
    <source>
        <dbReference type="Ensembl" id="ENSORLP00015011178.1"/>
    </source>
</evidence>
<dbReference type="Proteomes" id="UP000265200">
    <property type="component" value="Chromosome 18"/>
</dbReference>
<organism evidence="1 2">
    <name type="scientific">Oryzias latipes</name>
    <name type="common">Japanese rice fish</name>
    <name type="synonym">Japanese killifish</name>
    <dbReference type="NCBI Taxonomy" id="8090"/>
    <lineage>
        <taxon>Eukaryota</taxon>
        <taxon>Metazoa</taxon>
        <taxon>Chordata</taxon>
        <taxon>Craniata</taxon>
        <taxon>Vertebrata</taxon>
        <taxon>Euteleostomi</taxon>
        <taxon>Actinopterygii</taxon>
        <taxon>Neopterygii</taxon>
        <taxon>Teleostei</taxon>
        <taxon>Neoteleostei</taxon>
        <taxon>Acanthomorphata</taxon>
        <taxon>Ovalentaria</taxon>
        <taxon>Atherinomorphae</taxon>
        <taxon>Beloniformes</taxon>
        <taxon>Adrianichthyidae</taxon>
        <taxon>Oryziinae</taxon>
        <taxon>Oryzias</taxon>
    </lineage>
</organism>
<reference evidence="1" key="3">
    <citation type="submission" date="2025-08" db="UniProtKB">
        <authorList>
            <consortium name="Ensembl"/>
        </authorList>
    </citation>
    <scope>IDENTIFICATION</scope>
    <source>
        <strain evidence="1">HSOK</strain>
    </source>
</reference>
<name>A0A3P9HU13_ORYLA</name>
<reference key="1">
    <citation type="journal article" date="2007" name="Nature">
        <title>The medaka draft genome and insights into vertebrate genome evolution.</title>
        <authorList>
            <person name="Kasahara M."/>
            <person name="Naruse K."/>
            <person name="Sasaki S."/>
            <person name="Nakatani Y."/>
            <person name="Qu W."/>
            <person name="Ahsan B."/>
            <person name="Yamada T."/>
            <person name="Nagayasu Y."/>
            <person name="Doi K."/>
            <person name="Kasai Y."/>
            <person name="Jindo T."/>
            <person name="Kobayashi D."/>
            <person name="Shimada A."/>
            <person name="Toyoda A."/>
            <person name="Kuroki Y."/>
            <person name="Fujiyama A."/>
            <person name="Sasaki T."/>
            <person name="Shimizu A."/>
            <person name="Asakawa S."/>
            <person name="Shimizu N."/>
            <person name="Hashimoto S."/>
            <person name="Yang J."/>
            <person name="Lee Y."/>
            <person name="Matsushima K."/>
            <person name="Sugano S."/>
            <person name="Sakaizumi M."/>
            <person name="Narita T."/>
            <person name="Ohishi K."/>
            <person name="Haga S."/>
            <person name="Ohta F."/>
            <person name="Nomoto H."/>
            <person name="Nogata K."/>
            <person name="Morishita T."/>
            <person name="Endo T."/>
            <person name="Shin-I T."/>
            <person name="Takeda H."/>
            <person name="Morishita S."/>
            <person name="Kohara Y."/>
        </authorList>
    </citation>
    <scope>NUCLEOTIDE SEQUENCE [LARGE SCALE GENOMIC DNA]</scope>
    <source>
        <strain>Hd-rR</strain>
    </source>
</reference>
<reference evidence="1" key="4">
    <citation type="submission" date="2025-09" db="UniProtKB">
        <authorList>
            <consortium name="Ensembl"/>
        </authorList>
    </citation>
    <scope>IDENTIFICATION</scope>
    <source>
        <strain evidence="1">HSOK</strain>
    </source>
</reference>
<reference evidence="1 2" key="2">
    <citation type="submission" date="2017-04" db="EMBL/GenBank/DDBJ databases">
        <title>CpG methylation of centromeres and impact of large insertions on vertebrate speciation.</title>
        <authorList>
            <person name="Ichikawa K."/>
            <person name="Yoshimura J."/>
            <person name="Morishita S."/>
        </authorList>
    </citation>
    <scope>NUCLEOTIDE SEQUENCE</scope>
    <source>
        <strain evidence="1 2">HSOK</strain>
    </source>
</reference>
<dbReference type="AlphaFoldDB" id="A0A3P9HU13"/>
<dbReference type="Ensembl" id="ENSORLT00015017978.1">
    <property type="protein sequence ID" value="ENSORLP00015011178.1"/>
    <property type="gene ID" value="ENSORLG00015011969.1"/>
</dbReference>
<evidence type="ECO:0000313" key="2">
    <source>
        <dbReference type="Proteomes" id="UP000265200"/>
    </source>
</evidence>